<accession>A0A829WF92</accession>
<proteinExistence type="predicted"/>
<name>A0A829WF92_9FIRM</name>
<sequence length="82" mass="9707">MSDFIWREGYAALWKWIIHTSRKRNFQNVYCWTVDESLLVFKSISDARAYINQIHSGCNKKEPLAIGDISFDKENNQIIILR</sequence>
<comment type="caution">
    <text evidence="1">The sequence shown here is derived from an EMBL/GenBank/DDBJ whole genome shotgun (WGS) entry which is preliminary data.</text>
</comment>
<gene>
    <name evidence="1" type="ORF">Ccl03g_32660</name>
</gene>
<evidence type="ECO:0000313" key="2">
    <source>
        <dbReference type="Proteomes" id="UP000315200"/>
    </source>
</evidence>
<reference evidence="1 2" key="1">
    <citation type="submission" date="2019-06" db="EMBL/GenBank/DDBJ databases">
        <title>Draft genome sequence of [Clostridium] clostridioforme NBRC 113352.</title>
        <authorList>
            <person name="Miura T."/>
            <person name="Furukawa M."/>
            <person name="Shimamura M."/>
            <person name="Ohyama Y."/>
            <person name="Yamazoe A."/>
            <person name="Kawasaki H."/>
        </authorList>
    </citation>
    <scope>NUCLEOTIDE SEQUENCE [LARGE SCALE GENOMIC DNA]</scope>
    <source>
        <strain evidence="1 2">NBRC 113352</strain>
    </source>
</reference>
<protein>
    <submittedName>
        <fullName evidence="1">Uncharacterized protein</fullName>
    </submittedName>
</protein>
<dbReference type="AlphaFoldDB" id="A0A829WF92"/>
<evidence type="ECO:0000313" key="1">
    <source>
        <dbReference type="EMBL" id="GEA37553.1"/>
    </source>
</evidence>
<organism evidence="1 2">
    <name type="scientific">Enterocloster clostridioformis</name>
    <dbReference type="NCBI Taxonomy" id="1531"/>
    <lineage>
        <taxon>Bacteria</taxon>
        <taxon>Bacillati</taxon>
        <taxon>Bacillota</taxon>
        <taxon>Clostridia</taxon>
        <taxon>Lachnospirales</taxon>
        <taxon>Lachnospiraceae</taxon>
        <taxon>Enterocloster</taxon>
    </lineage>
</organism>
<dbReference type="EMBL" id="BJLB01000001">
    <property type="protein sequence ID" value="GEA37553.1"/>
    <property type="molecule type" value="Genomic_DNA"/>
</dbReference>
<dbReference type="Proteomes" id="UP000315200">
    <property type="component" value="Unassembled WGS sequence"/>
</dbReference>